<accession>X1BLD0</accession>
<evidence type="ECO:0000313" key="1">
    <source>
        <dbReference type="EMBL" id="GAG72921.1"/>
    </source>
</evidence>
<protein>
    <submittedName>
        <fullName evidence="1">Uncharacterized protein</fullName>
    </submittedName>
</protein>
<dbReference type="EMBL" id="BART01003206">
    <property type="protein sequence ID" value="GAG72921.1"/>
    <property type="molecule type" value="Genomic_DNA"/>
</dbReference>
<comment type="caution">
    <text evidence="1">The sequence shown here is derived from an EMBL/GenBank/DDBJ whole genome shotgun (WGS) entry which is preliminary data.</text>
</comment>
<name>X1BLD0_9ZZZZ</name>
<organism evidence="1">
    <name type="scientific">marine sediment metagenome</name>
    <dbReference type="NCBI Taxonomy" id="412755"/>
    <lineage>
        <taxon>unclassified sequences</taxon>
        <taxon>metagenomes</taxon>
        <taxon>ecological metagenomes</taxon>
    </lineage>
</organism>
<reference evidence="1" key="1">
    <citation type="journal article" date="2014" name="Front. Microbiol.">
        <title>High frequency of phylogenetically diverse reductive dehalogenase-homologous genes in deep subseafloor sedimentary metagenomes.</title>
        <authorList>
            <person name="Kawai M."/>
            <person name="Futagami T."/>
            <person name="Toyoda A."/>
            <person name="Takaki Y."/>
            <person name="Nishi S."/>
            <person name="Hori S."/>
            <person name="Arai W."/>
            <person name="Tsubouchi T."/>
            <person name="Morono Y."/>
            <person name="Uchiyama I."/>
            <person name="Ito T."/>
            <person name="Fujiyama A."/>
            <person name="Inagaki F."/>
            <person name="Takami H."/>
        </authorList>
    </citation>
    <scope>NUCLEOTIDE SEQUENCE</scope>
    <source>
        <strain evidence="1">Expedition CK06-06</strain>
    </source>
</reference>
<proteinExistence type="predicted"/>
<dbReference type="AlphaFoldDB" id="X1BLD0"/>
<gene>
    <name evidence="1" type="ORF">S01H4_09054</name>
</gene>
<sequence>MPANGSDFPLDRACGYQDVNEIKNSHRAAIAPTAPEKGLLWEDTGHNLLKVWDAGWNIIQATAGQAKDGMITPWAGGYFADAVNGGYVYVKGTANTIAGANAYLNPLGWYVCDGTEPNQVTSDIWTVAGRYLPNLTDNRFIQGDTLAGTIAGASANNHTHDCNPVSTTSGAESATTEVNYAAATPARAIGHTHDCDIDNKTSSIAR</sequence>